<accession>A0A543CTY3</accession>
<dbReference type="SUPFAM" id="SSF52540">
    <property type="entry name" value="P-loop containing nucleoside triphosphate hydrolases"/>
    <property type="match status" value="1"/>
</dbReference>
<sequence>MDRLKTVGELTEVLRGGGYLADRGLSTAVFVGLALDRPILLEGEVGVGKTEIAKVLAAVLGRKLIRLQCYEGIDTNQALYEWDYARQMLQIRALSERGLGDGQAVEQLYGPAFLLERPLLEAVRAGDRAVLLVDEVDRADDEFEAFLLELLSDFQITVPEIGTLTAERPPLVILTSNRTRELHDALKRRCLYHWVGYPSAERELEIVLVRAPGISETLARKVVAAVNRLRELDLAKPPGVAETIDWVRTLDVLGESDLSTGAVEDTLGAVVKERDDLDVVRDNLERITFGA</sequence>
<dbReference type="GO" id="GO:0005524">
    <property type="term" value="F:ATP binding"/>
    <property type="evidence" value="ECO:0007669"/>
    <property type="project" value="InterPro"/>
</dbReference>
<dbReference type="PANTHER" id="PTHR42759">
    <property type="entry name" value="MOXR FAMILY PROTEIN"/>
    <property type="match status" value="1"/>
</dbReference>
<dbReference type="RefSeq" id="WP_141960216.1">
    <property type="nucleotide sequence ID" value="NZ_VFOZ01000001.1"/>
</dbReference>
<dbReference type="PANTHER" id="PTHR42759:SF1">
    <property type="entry name" value="MAGNESIUM-CHELATASE SUBUNIT CHLD"/>
    <property type="match status" value="1"/>
</dbReference>
<dbReference type="GO" id="GO:0016887">
    <property type="term" value="F:ATP hydrolysis activity"/>
    <property type="evidence" value="ECO:0007669"/>
    <property type="project" value="InterPro"/>
</dbReference>
<keyword evidence="3" id="KW-1185">Reference proteome</keyword>
<dbReference type="Gene3D" id="3.40.50.300">
    <property type="entry name" value="P-loop containing nucleotide triphosphate hydrolases"/>
    <property type="match status" value="1"/>
</dbReference>
<dbReference type="OrthoDB" id="9783370at2"/>
<dbReference type="InterPro" id="IPR003593">
    <property type="entry name" value="AAA+_ATPase"/>
</dbReference>
<gene>
    <name evidence="2" type="ORF">FB559_6281</name>
</gene>
<dbReference type="SMART" id="SM00382">
    <property type="entry name" value="AAA"/>
    <property type="match status" value="1"/>
</dbReference>
<proteinExistence type="predicted"/>
<dbReference type="Proteomes" id="UP000316096">
    <property type="component" value="Unassembled WGS sequence"/>
</dbReference>
<feature type="domain" description="AAA+ ATPase" evidence="1">
    <location>
        <begin position="35"/>
        <end position="210"/>
    </location>
</feature>
<reference evidence="2 3" key="1">
    <citation type="submission" date="2019-06" db="EMBL/GenBank/DDBJ databases">
        <title>Sequencing the genomes of 1000 actinobacteria strains.</title>
        <authorList>
            <person name="Klenk H.-P."/>
        </authorList>
    </citation>
    <scope>NUCLEOTIDE SEQUENCE [LARGE SCALE GENOMIC DNA]</scope>
    <source>
        <strain evidence="2 3">DSM 102200</strain>
    </source>
</reference>
<evidence type="ECO:0000313" key="3">
    <source>
        <dbReference type="Proteomes" id="UP000316096"/>
    </source>
</evidence>
<dbReference type="InterPro" id="IPR011704">
    <property type="entry name" value="ATPase_dyneun-rel_AAA"/>
</dbReference>
<dbReference type="InterPro" id="IPR050764">
    <property type="entry name" value="CbbQ/NirQ/NorQ/GpvN"/>
</dbReference>
<protein>
    <submittedName>
        <fullName evidence="2">MoxR-like ATPase</fullName>
    </submittedName>
</protein>
<comment type="caution">
    <text evidence="2">The sequence shown here is derived from an EMBL/GenBank/DDBJ whole genome shotgun (WGS) entry which is preliminary data.</text>
</comment>
<evidence type="ECO:0000313" key="2">
    <source>
        <dbReference type="EMBL" id="TQM00566.1"/>
    </source>
</evidence>
<dbReference type="AlphaFoldDB" id="A0A543CTY3"/>
<name>A0A543CTY3_9ACTN</name>
<evidence type="ECO:0000259" key="1">
    <source>
        <dbReference type="SMART" id="SM00382"/>
    </source>
</evidence>
<organism evidence="2 3">
    <name type="scientific">Actinoallomurus bryophytorum</name>
    <dbReference type="NCBI Taxonomy" id="1490222"/>
    <lineage>
        <taxon>Bacteria</taxon>
        <taxon>Bacillati</taxon>
        <taxon>Actinomycetota</taxon>
        <taxon>Actinomycetes</taxon>
        <taxon>Streptosporangiales</taxon>
        <taxon>Thermomonosporaceae</taxon>
        <taxon>Actinoallomurus</taxon>
    </lineage>
</organism>
<dbReference type="EMBL" id="VFOZ01000001">
    <property type="protein sequence ID" value="TQM00566.1"/>
    <property type="molecule type" value="Genomic_DNA"/>
</dbReference>
<dbReference type="Pfam" id="PF07728">
    <property type="entry name" value="AAA_5"/>
    <property type="match status" value="1"/>
</dbReference>
<dbReference type="InterPro" id="IPR027417">
    <property type="entry name" value="P-loop_NTPase"/>
</dbReference>
<dbReference type="CDD" id="cd00009">
    <property type="entry name" value="AAA"/>
    <property type="match status" value="1"/>
</dbReference>